<protein>
    <recommendedName>
        <fullName evidence="1">YARHG domain-containing protein</fullName>
    </recommendedName>
</protein>
<dbReference type="SMART" id="SM01324">
    <property type="entry name" value="YARHG"/>
    <property type="match status" value="1"/>
</dbReference>
<accession>E4SAN8</accession>
<organism evidence="2 3">
    <name type="scientific">Caldicellulosiruptor acetigenus (strain ATCC 700853 / DSM 12137 / I77R1B)</name>
    <name type="common">Caldicellulosiruptor kristjanssonii</name>
    <dbReference type="NCBI Taxonomy" id="632335"/>
    <lineage>
        <taxon>Bacteria</taxon>
        <taxon>Bacillati</taxon>
        <taxon>Bacillota</taxon>
        <taxon>Bacillota incertae sedis</taxon>
        <taxon>Caldicellulosiruptorales</taxon>
        <taxon>Caldicellulosiruptoraceae</taxon>
        <taxon>Caldicellulosiruptor</taxon>
    </lineage>
</organism>
<reference evidence="2 3" key="2">
    <citation type="journal article" date="2011" name="J. Bacteriol.">
        <title>Complete genome sequences for the anaerobic, extremely thermophilic plant biomass-degrading bacteria Caldicellulosiruptor hydrothermalis, Caldicellulosiruptor kristjanssonii, Caldicellulosiruptor kronotskyensis, Caldicellulosiruptor owensenis, and Caldicellulosiruptor lactoaceticus.</title>
        <authorList>
            <person name="Blumer-Schuette S.E."/>
            <person name="Ozdemir I."/>
            <person name="Mistry D."/>
            <person name="Lucas S."/>
            <person name="Lapidus A."/>
            <person name="Cheng J.F."/>
            <person name="Goodwin L.A."/>
            <person name="Pitluck S."/>
            <person name="Land M.L."/>
            <person name="Hauser L.J."/>
            <person name="Woyke T."/>
            <person name="Mikhailova N."/>
            <person name="Pati A."/>
            <person name="Kyrpides N.C."/>
            <person name="Ivanova N."/>
            <person name="Detter J.C."/>
            <person name="Walston-Davenport K."/>
            <person name="Han S."/>
            <person name="Adams M.W."/>
            <person name="Kelly R.M."/>
        </authorList>
    </citation>
    <scope>NUCLEOTIDE SEQUENCE [LARGE SCALE GENOMIC DNA]</scope>
    <source>
        <strain evidence="3">ATCC 700853 / DSM 12137 / I77R1B</strain>
    </source>
</reference>
<dbReference type="RefSeq" id="WP_013432074.1">
    <property type="nucleotide sequence ID" value="NC_014721.1"/>
</dbReference>
<name>E4SAN8_CALA7</name>
<dbReference type="InterPro" id="IPR028994">
    <property type="entry name" value="Integrin_alpha_N"/>
</dbReference>
<dbReference type="AlphaFoldDB" id="E4SAN8"/>
<dbReference type="Proteomes" id="UP000009256">
    <property type="component" value="Chromosome"/>
</dbReference>
<evidence type="ECO:0000313" key="3">
    <source>
        <dbReference type="Proteomes" id="UP000009256"/>
    </source>
</evidence>
<keyword evidence="3" id="KW-1185">Reference proteome</keyword>
<gene>
    <name evidence="2" type="ordered locus">Calkr_0720</name>
</gene>
<proteinExistence type="predicted"/>
<dbReference type="STRING" id="632335.Calkr_0720"/>
<reference key="1">
    <citation type="submission" date="2010-11" db="EMBL/GenBank/DDBJ databases">
        <title>Complete sequence of chromosome of Caldicellulosiruptor kristjanssonii 177R1B.</title>
        <authorList>
            <consortium name="US DOE Joint Genome Institute"/>
            <person name="Lucas S."/>
            <person name="Copeland A."/>
            <person name="Lapidus A."/>
            <person name="Cheng J.-F."/>
            <person name="Bruce D."/>
            <person name="Goodwin L."/>
            <person name="Pitluck S."/>
            <person name="Davenport K."/>
            <person name="Detter J.C."/>
            <person name="Han C."/>
            <person name="Tapia R."/>
            <person name="Land M."/>
            <person name="Hauser L."/>
            <person name="Jeffries C."/>
            <person name="Kyrpides N."/>
            <person name="Ivanova N."/>
            <person name="Mikhailova N."/>
            <person name="Blumer-Schuette S.E."/>
            <person name="Kelly R.M."/>
            <person name="Woyke T."/>
        </authorList>
    </citation>
    <scope>NUCLEOTIDE SEQUENCE</scope>
    <source>
        <strain>177R1B</strain>
    </source>
</reference>
<dbReference type="HOGENOM" id="CLU_701795_0_0_9"/>
<dbReference type="SUPFAM" id="SSF69318">
    <property type="entry name" value="Integrin alpha N-terminal domain"/>
    <property type="match status" value="1"/>
</dbReference>
<dbReference type="KEGG" id="cki:Calkr_0720"/>
<evidence type="ECO:0000259" key="1">
    <source>
        <dbReference type="SMART" id="SM01324"/>
    </source>
</evidence>
<dbReference type="InterPro" id="IPR038434">
    <property type="entry name" value="YARHG_sf"/>
</dbReference>
<dbReference type="eggNOG" id="COG4219">
    <property type="taxonomic scope" value="Bacteria"/>
</dbReference>
<dbReference type="EMBL" id="CP002326">
    <property type="protein sequence ID" value="ADQ40247.1"/>
    <property type="molecule type" value="Genomic_DNA"/>
</dbReference>
<dbReference type="Gene3D" id="1.20.58.1690">
    <property type="match status" value="1"/>
</dbReference>
<evidence type="ECO:0000313" key="2">
    <source>
        <dbReference type="EMBL" id="ADQ40247.1"/>
    </source>
</evidence>
<dbReference type="InterPro" id="IPR025582">
    <property type="entry name" value="YARHG_dom"/>
</dbReference>
<dbReference type="eggNOG" id="COG4640">
    <property type="taxonomic scope" value="Bacteria"/>
</dbReference>
<sequence length="361" mass="42850">MKIRYAFIVIFVMLIIFPFYFNKSFAASNEFIFPSSSTEKLTHLQVMKKDAKDLLIARNEIFARHGHIFSNKSLRKYFETKRWYKPKQKITFDMLNSVERYNVLLIKFYEEYKNRKVSLCPDWSGYWPEDCKTNRPIFPANKVIFFDLDSDGKKEKIIFSPSPTGFVLKINDKQFEFLYLDNLCKNFAIVDIDKNDRYKEIVISDLGPSGDYTSVFFRFRNNKIKFLGKTEGLFDYGIFLPGDGKVFALTRAQILHTWYLYKEFYLNNDKLVEKPTKFYHVNFHVSLKKDVIVRRSCSLKSDKVVLKYPQVIKLISTDNKNWCEIQTAENKKYWLYLKDYNYLPDSKTTADQVFEGLCFAD</sequence>
<feature type="domain" description="YARHG" evidence="1">
    <location>
        <begin position="29"/>
        <end position="111"/>
    </location>
</feature>
<dbReference type="Pfam" id="PF13308">
    <property type="entry name" value="YARHG"/>
    <property type="match status" value="1"/>
</dbReference>
<dbReference type="OrthoDB" id="9816453at2"/>